<dbReference type="RefSeq" id="WP_062499048.1">
    <property type="nucleotide sequence ID" value="NZ_MXAN01000026.1"/>
</dbReference>
<dbReference type="AlphaFoldDB" id="A0A1V4H029"/>
<comment type="caution">
    <text evidence="6">The sequence shown here is derived from an EMBL/GenBank/DDBJ whole genome shotgun (WGS) entry which is preliminary data.</text>
</comment>
<dbReference type="Gene3D" id="3.30.1330.60">
    <property type="entry name" value="OmpA-like domain"/>
    <property type="match status" value="1"/>
</dbReference>
<protein>
    <recommendedName>
        <fullName evidence="5">OmpA-like domain-containing protein</fullName>
    </recommendedName>
</protein>
<reference evidence="7" key="1">
    <citation type="submission" date="2017-03" db="EMBL/GenBank/DDBJ databases">
        <title>Draft genome sequence of Moraxella equi CCUG 4950T type strain.</title>
        <authorList>
            <person name="Salva-Serra F."/>
            <person name="Engstrom-Jakobsson H."/>
            <person name="Thorell K."/>
            <person name="Jaen-Luchoro D."/>
            <person name="Gonzales-Siles L."/>
            <person name="Karlsson R."/>
            <person name="Yazdan S."/>
            <person name="Boulund F."/>
            <person name="Johnning A."/>
            <person name="Engstrand L."/>
            <person name="Kristiansson E."/>
            <person name="Moore E."/>
        </authorList>
    </citation>
    <scope>NUCLEOTIDE SEQUENCE [LARGE SCALE GENOMIC DNA]</scope>
    <source>
        <strain evidence="7">CCUG 4441</strain>
    </source>
</reference>
<dbReference type="InterPro" id="IPR050330">
    <property type="entry name" value="Bact_OuterMem_StrucFunc"/>
</dbReference>
<organism evidence="6 7">
    <name type="scientific">Moraxella lacunata</name>
    <dbReference type="NCBI Taxonomy" id="477"/>
    <lineage>
        <taxon>Bacteria</taxon>
        <taxon>Pseudomonadati</taxon>
        <taxon>Pseudomonadota</taxon>
        <taxon>Gammaproteobacteria</taxon>
        <taxon>Moraxellales</taxon>
        <taxon>Moraxellaceae</taxon>
        <taxon>Moraxella</taxon>
    </lineage>
</organism>
<evidence type="ECO:0000256" key="3">
    <source>
        <dbReference type="ARBA" id="ARBA00023237"/>
    </source>
</evidence>
<dbReference type="EMBL" id="MXAN01000026">
    <property type="protein sequence ID" value="OPH37988.1"/>
    <property type="molecule type" value="Genomic_DNA"/>
</dbReference>
<dbReference type="InterPro" id="IPR036737">
    <property type="entry name" value="OmpA-like_sf"/>
</dbReference>
<evidence type="ECO:0000313" key="6">
    <source>
        <dbReference type="EMBL" id="OPH37988.1"/>
    </source>
</evidence>
<dbReference type="PROSITE" id="PS51123">
    <property type="entry name" value="OMPA_2"/>
    <property type="match status" value="1"/>
</dbReference>
<proteinExistence type="predicted"/>
<name>A0A1V4H029_MORLA</name>
<dbReference type="GO" id="GO:0009279">
    <property type="term" value="C:cell outer membrane"/>
    <property type="evidence" value="ECO:0007669"/>
    <property type="project" value="UniProtKB-SubCell"/>
</dbReference>
<keyword evidence="2 4" id="KW-0472">Membrane</keyword>
<dbReference type="CDD" id="cd07185">
    <property type="entry name" value="OmpA_C-like"/>
    <property type="match status" value="1"/>
</dbReference>
<dbReference type="Proteomes" id="UP000191025">
    <property type="component" value="Unassembled WGS sequence"/>
</dbReference>
<accession>A0A1V4H029</accession>
<keyword evidence="3" id="KW-0998">Cell outer membrane</keyword>
<evidence type="ECO:0000256" key="2">
    <source>
        <dbReference type="ARBA" id="ARBA00023136"/>
    </source>
</evidence>
<evidence type="ECO:0000313" key="7">
    <source>
        <dbReference type="Proteomes" id="UP000191025"/>
    </source>
</evidence>
<feature type="domain" description="OmpA-like" evidence="5">
    <location>
        <begin position="410"/>
        <end position="527"/>
    </location>
</feature>
<dbReference type="PRINTS" id="PR01021">
    <property type="entry name" value="OMPADOMAIN"/>
</dbReference>
<dbReference type="Pfam" id="PF00691">
    <property type="entry name" value="OmpA"/>
    <property type="match status" value="1"/>
</dbReference>
<evidence type="ECO:0000259" key="5">
    <source>
        <dbReference type="PROSITE" id="PS51123"/>
    </source>
</evidence>
<dbReference type="PANTHER" id="PTHR30329:SF21">
    <property type="entry name" value="LIPOPROTEIN YIAD-RELATED"/>
    <property type="match status" value="1"/>
</dbReference>
<dbReference type="InterPro" id="IPR006665">
    <property type="entry name" value="OmpA-like"/>
</dbReference>
<evidence type="ECO:0000256" key="1">
    <source>
        <dbReference type="ARBA" id="ARBA00004442"/>
    </source>
</evidence>
<gene>
    <name evidence="6" type="ORF">B5J94_04665</name>
</gene>
<dbReference type="InterPro" id="IPR006664">
    <property type="entry name" value="OMP_bac"/>
</dbReference>
<evidence type="ECO:0000256" key="4">
    <source>
        <dbReference type="PROSITE-ProRule" id="PRU00473"/>
    </source>
</evidence>
<dbReference type="SUPFAM" id="SSF103088">
    <property type="entry name" value="OmpA-like"/>
    <property type="match status" value="1"/>
</dbReference>
<dbReference type="PANTHER" id="PTHR30329">
    <property type="entry name" value="STATOR ELEMENT OF FLAGELLAR MOTOR COMPLEX"/>
    <property type="match status" value="1"/>
</dbReference>
<sequence length="586" mass="61106">MNLINHLQTVVSPKVLALIGEHDGNDTAKTNALTGLYGLFGANLSNPDIATKVQALTPAQLEDGNHVLSTLIQDAQGVSQVATLNNELAFEHGLPNTTTEALTANAAPLIVRELNTLAGSSSLHTFLQEKTDDFAGFLPNWAEKLLPAGLLAGVGALGVTSSADIATDTASIASTPVTPVTPTTESVSEPTAAHVNGQVELIKKEEGSFMKALLPIIGLVIFAGLAWLLLRSCQEKPTPVAAPVTPPAETAPAGGAVAGLALATLNFATDETGQGIYSCRGEAGSEGVFANIRTALSGVFGVADDTCRLSVSSDVADTLPAGEYLTGIFNLIKGVPNASVSIIDKTILFNAANADDITKLIDATKALVPADFVVEAEPQLDINVAVAQSIDTAKVAIVGLSETPAPSVADDLVRALNRQIINFANDSSEIPEPNKEILDLAAAKLIKLPDAKLKITGHTDTNASYEYNKELSEQRASAVHDYLVSKGVPDERLDTFGASFDHPVATNATEQGRFQNRRIEFTLIKDGEQIAAVGNAPTSPATAIEHAHEHANDTPVDVGLDETVTDEPTAGVVIAEPAEVAPEQNN</sequence>
<comment type="subcellular location">
    <subcellularLocation>
        <location evidence="1">Cell outer membrane</location>
    </subcellularLocation>
</comment>